<dbReference type="GO" id="GO:0000028">
    <property type="term" value="P:ribosomal small subunit assembly"/>
    <property type="evidence" value="ECO:0007669"/>
    <property type="project" value="TreeGrafter"/>
</dbReference>
<evidence type="ECO:0000313" key="6">
    <source>
        <dbReference type="EMBL" id="OUD15309.1"/>
    </source>
</evidence>
<keyword evidence="1 3" id="KW-0963">Cytoplasm</keyword>
<feature type="domain" description="Ribosome maturation factor RimP N-terminal" evidence="4">
    <location>
        <begin position="10"/>
        <end position="82"/>
    </location>
</feature>
<dbReference type="HAMAP" id="MF_01077">
    <property type="entry name" value="RimP"/>
    <property type="match status" value="1"/>
</dbReference>
<dbReference type="Gene3D" id="3.30.300.70">
    <property type="entry name" value="RimP-like superfamily, N-terminal"/>
    <property type="match status" value="1"/>
</dbReference>
<feature type="domain" description="Ribosome maturation factor RimP C-terminal" evidence="5">
    <location>
        <begin position="85"/>
        <end position="150"/>
    </location>
</feature>
<dbReference type="InterPro" id="IPR028998">
    <property type="entry name" value="RimP_C"/>
</dbReference>
<dbReference type="GO" id="GO:0006412">
    <property type="term" value="P:translation"/>
    <property type="evidence" value="ECO:0007669"/>
    <property type="project" value="TreeGrafter"/>
</dbReference>
<sequence>MRDHVLETQLAPTINNLGYELLGIERLTQGRFRTLVRIYIDHPNGITITDCERVSQQLSSVLDVTDPIASQYTLEISSPGLDRPLFHLEQYPRFCGSRVRVRLNKTLEQRRKFLGILKQVDLEQQQITLVCDEKEYNIAYTLIDHAQLDPTEEDIQALLKARTDALN</sequence>
<evidence type="ECO:0000259" key="4">
    <source>
        <dbReference type="Pfam" id="PF02576"/>
    </source>
</evidence>
<accession>A0A251XAB1</accession>
<dbReference type="PANTHER" id="PTHR33867">
    <property type="entry name" value="RIBOSOME MATURATION FACTOR RIMP"/>
    <property type="match status" value="1"/>
</dbReference>
<evidence type="ECO:0000256" key="1">
    <source>
        <dbReference type="ARBA" id="ARBA00022490"/>
    </source>
</evidence>
<dbReference type="AlphaFoldDB" id="A0A251XAB1"/>
<dbReference type="InterPro" id="IPR036847">
    <property type="entry name" value="RimP_C_sf"/>
</dbReference>
<evidence type="ECO:0000256" key="2">
    <source>
        <dbReference type="ARBA" id="ARBA00022517"/>
    </source>
</evidence>
<gene>
    <name evidence="3" type="primary">rimP</name>
    <name evidence="6" type="ORF">TPSD3_01910</name>
</gene>
<keyword evidence="2 3" id="KW-0690">Ribosome biogenesis</keyword>
<evidence type="ECO:0000256" key="3">
    <source>
        <dbReference type="HAMAP-Rule" id="MF_01077"/>
    </source>
</evidence>
<dbReference type="SUPFAM" id="SSF75420">
    <property type="entry name" value="YhbC-like, N-terminal domain"/>
    <property type="match status" value="1"/>
</dbReference>
<dbReference type="GO" id="GO:0005829">
    <property type="term" value="C:cytosol"/>
    <property type="evidence" value="ECO:0007669"/>
    <property type="project" value="TreeGrafter"/>
</dbReference>
<comment type="similarity">
    <text evidence="3">Belongs to the RimP family.</text>
</comment>
<dbReference type="PANTHER" id="PTHR33867:SF1">
    <property type="entry name" value="RIBOSOME MATURATION FACTOR RIMP"/>
    <property type="match status" value="1"/>
</dbReference>
<dbReference type="EMBL" id="MSLT01000006">
    <property type="protein sequence ID" value="OUD15309.1"/>
    <property type="molecule type" value="Genomic_DNA"/>
</dbReference>
<dbReference type="InterPro" id="IPR003728">
    <property type="entry name" value="Ribosome_maturation_RimP"/>
</dbReference>
<dbReference type="InterPro" id="IPR028989">
    <property type="entry name" value="RimP_N"/>
</dbReference>
<dbReference type="SUPFAM" id="SSF74942">
    <property type="entry name" value="YhbC-like, C-terminal domain"/>
    <property type="match status" value="1"/>
</dbReference>
<dbReference type="Pfam" id="PF02576">
    <property type="entry name" value="RimP_N"/>
    <property type="match status" value="1"/>
</dbReference>
<dbReference type="InterPro" id="IPR035956">
    <property type="entry name" value="RimP_N_sf"/>
</dbReference>
<reference evidence="6 7" key="1">
    <citation type="submission" date="2016-12" db="EMBL/GenBank/DDBJ databases">
        <title>Thioflexothrix psekupsii D3 genome sequencing and assembly.</title>
        <authorList>
            <person name="Fomenkov A."/>
            <person name="Vincze T."/>
            <person name="Grabovich M."/>
            <person name="Anton B.P."/>
            <person name="Dubinina G."/>
            <person name="Orlova M."/>
            <person name="Belousova E."/>
            <person name="Roberts R.J."/>
        </authorList>
    </citation>
    <scope>NUCLEOTIDE SEQUENCE [LARGE SCALE GENOMIC DNA]</scope>
    <source>
        <strain evidence="6">D3</strain>
    </source>
</reference>
<comment type="subcellular location">
    <subcellularLocation>
        <location evidence="3">Cytoplasm</location>
    </subcellularLocation>
</comment>
<evidence type="ECO:0000313" key="7">
    <source>
        <dbReference type="Proteomes" id="UP000194798"/>
    </source>
</evidence>
<dbReference type="Gene3D" id="2.30.30.180">
    <property type="entry name" value="Ribosome maturation factor RimP, C-terminal domain"/>
    <property type="match status" value="1"/>
</dbReference>
<evidence type="ECO:0000259" key="5">
    <source>
        <dbReference type="Pfam" id="PF17384"/>
    </source>
</evidence>
<dbReference type="CDD" id="cd01734">
    <property type="entry name" value="YlxS_C"/>
    <property type="match status" value="1"/>
</dbReference>
<protein>
    <recommendedName>
        <fullName evidence="3">Ribosome maturation factor RimP</fullName>
    </recommendedName>
</protein>
<dbReference type="Pfam" id="PF17384">
    <property type="entry name" value="DUF150_C"/>
    <property type="match status" value="1"/>
</dbReference>
<dbReference type="FunFam" id="3.30.300.70:FF:000001">
    <property type="entry name" value="Ribosome maturation factor RimP"/>
    <property type="match status" value="1"/>
</dbReference>
<dbReference type="NCBIfam" id="NF000927">
    <property type="entry name" value="PRK00092.1-1"/>
    <property type="match status" value="1"/>
</dbReference>
<organism evidence="6 7">
    <name type="scientific">Thioflexithrix psekupsensis</name>
    <dbReference type="NCBI Taxonomy" id="1570016"/>
    <lineage>
        <taxon>Bacteria</taxon>
        <taxon>Pseudomonadati</taxon>
        <taxon>Pseudomonadota</taxon>
        <taxon>Gammaproteobacteria</taxon>
        <taxon>Thiotrichales</taxon>
        <taxon>Thioflexithrix</taxon>
    </lineage>
</organism>
<keyword evidence="7" id="KW-1185">Reference proteome</keyword>
<dbReference type="OrthoDB" id="9805006at2"/>
<dbReference type="Proteomes" id="UP000194798">
    <property type="component" value="Unassembled WGS sequence"/>
</dbReference>
<proteinExistence type="inferred from homology"/>
<dbReference type="RefSeq" id="WP_086486902.1">
    <property type="nucleotide sequence ID" value="NZ_MSLT01000006.1"/>
</dbReference>
<comment type="function">
    <text evidence="3">Required for maturation of 30S ribosomal subunits.</text>
</comment>
<comment type="caution">
    <text evidence="6">The sequence shown here is derived from an EMBL/GenBank/DDBJ whole genome shotgun (WGS) entry which is preliminary data.</text>
</comment>
<name>A0A251XAB1_9GAMM</name>